<feature type="compositionally biased region" description="Pro residues" evidence="1">
    <location>
        <begin position="1"/>
        <end position="10"/>
    </location>
</feature>
<dbReference type="Pfam" id="PF12089">
    <property type="entry name" value="DUF3566"/>
    <property type="match status" value="1"/>
</dbReference>
<keyword evidence="2" id="KW-0472">Membrane</keyword>
<sequence>MSSPKPPSIPPRKKSGSDASKSTGSAPRSGAAARGAAVKSSGPSATTATKAPEAPSTPATSAPATPAAQESTGTPAVTLTPVAERPAKDRPSKPATSAAGDAGPRRVRLAVSRIDPWSVMKLSFLVSFAIGIMLVVAVSAIWLALNGMHVFSSINDLVTEILADSEFDLLDYVAYDRVISATALISIINVFLITALSTIGAFIYNISAALVGGVHLTMTDD</sequence>
<comment type="caution">
    <text evidence="4">The sequence shown here is derived from an EMBL/GenBank/DDBJ whole genome shotgun (WGS) entry which is preliminary data.</text>
</comment>
<reference evidence="4 5" key="1">
    <citation type="submission" date="2020-04" db="EMBL/GenBank/DDBJ databases">
        <title>MicrobeNet Type strains.</title>
        <authorList>
            <person name="Nicholson A.C."/>
        </authorList>
    </citation>
    <scope>NUCLEOTIDE SEQUENCE [LARGE SCALE GENOMIC DNA]</scope>
    <source>
        <strain evidence="4 5">ATCC BAA-788</strain>
    </source>
</reference>
<dbReference type="AlphaFoldDB" id="A0A7X6KY27"/>
<dbReference type="RefSeq" id="WP_168631413.1">
    <property type="nucleotide sequence ID" value="NZ_JAAXOX010000013.1"/>
</dbReference>
<evidence type="ECO:0000313" key="4">
    <source>
        <dbReference type="EMBL" id="NKY24286.1"/>
    </source>
</evidence>
<feature type="compositionally biased region" description="Low complexity" evidence="1">
    <location>
        <begin position="24"/>
        <end position="68"/>
    </location>
</feature>
<keyword evidence="2" id="KW-1133">Transmembrane helix</keyword>
<evidence type="ECO:0000259" key="3">
    <source>
        <dbReference type="Pfam" id="PF12089"/>
    </source>
</evidence>
<gene>
    <name evidence="4" type="ORF">HGA03_16590</name>
</gene>
<name>A0A7X6KY27_9CELL</name>
<keyword evidence="2" id="KW-0812">Transmembrane</keyword>
<dbReference type="InterPro" id="IPR021949">
    <property type="entry name" value="DUF3566_TM"/>
</dbReference>
<keyword evidence="5" id="KW-1185">Reference proteome</keyword>
<feature type="region of interest" description="Disordered" evidence="1">
    <location>
        <begin position="1"/>
        <end position="102"/>
    </location>
</feature>
<organism evidence="4 5">
    <name type="scientific">Cellulomonas denverensis</name>
    <dbReference type="NCBI Taxonomy" id="264297"/>
    <lineage>
        <taxon>Bacteria</taxon>
        <taxon>Bacillati</taxon>
        <taxon>Actinomycetota</taxon>
        <taxon>Actinomycetes</taxon>
        <taxon>Micrococcales</taxon>
        <taxon>Cellulomonadaceae</taxon>
        <taxon>Cellulomonas</taxon>
    </lineage>
</organism>
<feature type="domain" description="DUF3566" evidence="3">
    <location>
        <begin position="104"/>
        <end position="220"/>
    </location>
</feature>
<feature type="transmembrane region" description="Helical" evidence="2">
    <location>
        <begin position="178"/>
        <end position="204"/>
    </location>
</feature>
<evidence type="ECO:0000256" key="2">
    <source>
        <dbReference type="SAM" id="Phobius"/>
    </source>
</evidence>
<accession>A0A7X6KY27</accession>
<dbReference type="Proteomes" id="UP000581206">
    <property type="component" value="Unassembled WGS sequence"/>
</dbReference>
<feature type="transmembrane region" description="Helical" evidence="2">
    <location>
        <begin position="122"/>
        <end position="145"/>
    </location>
</feature>
<protein>
    <submittedName>
        <fullName evidence="4">DUF3566 domain-containing protein</fullName>
    </submittedName>
</protein>
<proteinExistence type="predicted"/>
<evidence type="ECO:0000256" key="1">
    <source>
        <dbReference type="SAM" id="MobiDB-lite"/>
    </source>
</evidence>
<dbReference type="EMBL" id="JAAXOX010000013">
    <property type="protein sequence ID" value="NKY24286.1"/>
    <property type="molecule type" value="Genomic_DNA"/>
</dbReference>
<evidence type="ECO:0000313" key="5">
    <source>
        <dbReference type="Proteomes" id="UP000581206"/>
    </source>
</evidence>